<dbReference type="PROSITE" id="PS50893">
    <property type="entry name" value="ABC_TRANSPORTER_2"/>
    <property type="match status" value="1"/>
</dbReference>
<dbReference type="InterPro" id="IPR003439">
    <property type="entry name" value="ABC_transporter-like_ATP-bd"/>
</dbReference>
<sequence length="323" mass="35735">MIEFKNVSKVYPGDIKAIDDVSITVEHGEFVVLLGPSGCGKTTLLRMVNQLEELTEGEIAVEGNNIQELNKFEMRRNIGYVIQSNGLFPNMTIEDNVMVVPSMLGWTKEEKAERFAYLMNLIGMPPEQYGESFPHELSGGQQQRIGVARALAADPPVMLMDEPFGALDPIIRSRIQEEFLEIQRSLKKTILFVSHDIDEAIKLADKIVLLKDGKVQQFDKPAELLNQPANEFVAEFVGEDSVLKSLSLYTVKDLLEGAPPTEGAAPDASDAIFEETASLRSVLSALLTPSQKNVWLKNNEGRIFGPVSAAQIESFVHRMTVTA</sequence>
<evidence type="ECO:0000256" key="2">
    <source>
        <dbReference type="ARBA" id="ARBA00022448"/>
    </source>
</evidence>
<dbReference type="EMBL" id="PVNS01000014">
    <property type="protein sequence ID" value="PRO64551.1"/>
    <property type="molecule type" value="Genomic_DNA"/>
</dbReference>
<evidence type="ECO:0000256" key="8">
    <source>
        <dbReference type="ARBA" id="ARBA00070305"/>
    </source>
</evidence>
<dbReference type="GO" id="GO:0015418">
    <property type="term" value="F:ABC-type quaternary ammonium compound transporting activity"/>
    <property type="evidence" value="ECO:0007669"/>
    <property type="project" value="UniProtKB-EC"/>
</dbReference>
<dbReference type="GO" id="GO:0005524">
    <property type="term" value="F:ATP binding"/>
    <property type="evidence" value="ECO:0007669"/>
    <property type="project" value="UniProtKB-KW"/>
</dbReference>
<protein>
    <recommendedName>
        <fullName evidence="8">Carnitine transport ATP-binding protein OpuCA</fullName>
        <ecNumber evidence="7">7.6.2.9</ecNumber>
    </recommendedName>
</protein>
<dbReference type="Proteomes" id="UP000243650">
    <property type="component" value="Unassembled WGS sequence"/>
</dbReference>
<keyword evidence="11" id="KW-1185">Reference proteome</keyword>
<dbReference type="OrthoDB" id="9802264at2"/>
<gene>
    <name evidence="10" type="ORF">C6I21_13710</name>
</gene>
<evidence type="ECO:0000313" key="10">
    <source>
        <dbReference type="EMBL" id="PRO64551.1"/>
    </source>
</evidence>
<dbReference type="InterPro" id="IPR027417">
    <property type="entry name" value="P-loop_NTPase"/>
</dbReference>
<comment type="caution">
    <text evidence="10">The sequence shown here is derived from an EMBL/GenBank/DDBJ whole genome shotgun (WGS) entry which is preliminary data.</text>
</comment>
<dbReference type="InterPro" id="IPR017871">
    <property type="entry name" value="ABC_transporter-like_CS"/>
</dbReference>
<dbReference type="FunFam" id="3.40.50.300:FF:000425">
    <property type="entry name" value="Probable ABC transporter, ATP-binding subunit"/>
    <property type="match status" value="1"/>
</dbReference>
<feature type="domain" description="ABC transporter" evidence="9">
    <location>
        <begin position="2"/>
        <end position="237"/>
    </location>
</feature>
<name>A0A2P6ME42_ALKUR</name>
<evidence type="ECO:0000256" key="3">
    <source>
        <dbReference type="ARBA" id="ARBA00022741"/>
    </source>
</evidence>
<dbReference type="Gene3D" id="3.40.50.300">
    <property type="entry name" value="P-loop containing nucleotide triphosphate hydrolases"/>
    <property type="match status" value="1"/>
</dbReference>
<keyword evidence="2" id="KW-0813">Transport</keyword>
<evidence type="ECO:0000259" key="9">
    <source>
        <dbReference type="PROSITE" id="PS50893"/>
    </source>
</evidence>
<evidence type="ECO:0000313" key="11">
    <source>
        <dbReference type="Proteomes" id="UP000243650"/>
    </source>
</evidence>
<evidence type="ECO:0000256" key="7">
    <source>
        <dbReference type="ARBA" id="ARBA00066388"/>
    </source>
</evidence>
<dbReference type="EC" id="7.6.2.9" evidence="7"/>
<evidence type="ECO:0000256" key="6">
    <source>
        <dbReference type="ARBA" id="ARBA00063934"/>
    </source>
</evidence>
<evidence type="ECO:0000256" key="4">
    <source>
        <dbReference type="ARBA" id="ARBA00022840"/>
    </source>
</evidence>
<keyword evidence="3" id="KW-0547">Nucleotide-binding</keyword>
<dbReference type="AlphaFoldDB" id="A0A2P6ME42"/>
<comment type="catalytic activity">
    <reaction evidence="5">
        <text>a quaternary ammonium(out) + ATP + H2O = a quaternary ammonium(in) + ADP + phosphate + H(+)</text>
        <dbReference type="Rhea" id="RHEA:11036"/>
        <dbReference type="ChEBI" id="CHEBI:15377"/>
        <dbReference type="ChEBI" id="CHEBI:15378"/>
        <dbReference type="ChEBI" id="CHEBI:30616"/>
        <dbReference type="ChEBI" id="CHEBI:35267"/>
        <dbReference type="ChEBI" id="CHEBI:43474"/>
        <dbReference type="ChEBI" id="CHEBI:456216"/>
        <dbReference type="EC" id="7.6.2.9"/>
    </reaction>
</comment>
<dbReference type="PANTHER" id="PTHR43117">
    <property type="entry name" value="OSMOPROTECTANT IMPORT ATP-BINDING PROTEIN OSMV"/>
    <property type="match status" value="1"/>
</dbReference>
<dbReference type="PROSITE" id="PS00211">
    <property type="entry name" value="ABC_TRANSPORTER_1"/>
    <property type="match status" value="1"/>
</dbReference>
<organism evidence="10 11">
    <name type="scientific">Alkalicoccus urumqiensis</name>
    <name type="common">Bacillus urumqiensis</name>
    <dbReference type="NCBI Taxonomy" id="1548213"/>
    <lineage>
        <taxon>Bacteria</taxon>
        <taxon>Bacillati</taxon>
        <taxon>Bacillota</taxon>
        <taxon>Bacilli</taxon>
        <taxon>Bacillales</taxon>
        <taxon>Bacillaceae</taxon>
        <taxon>Alkalicoccus</taxon>
    </lineage>
</organism>
<reference evidence="10 11" key="1">
    <citation type="submission" date="2018-03" db="EMBL/GenBank/DDBJ databases">
        <title>Bacillus urumqiensis sp. nov., a moderately haloalkaliphilic bacterium isolated from a salt lake.</title>
        <authorList>
            <person name="Zhao B."/>
            <person name="Liao Z."/>
        </authorList>
    </citation>
    <scope>NUCLEOTIDE SEQUENCE [LARGE SCALE GENOMIC DNA]</scope>
    <source>
        <strain evidence="10 11">BZ-SZ-XJ18</strain>
    </source>
</reference>
<keyword evidence="4 10" id="KW-0067">ATP-binding</keyword>
<dbReference type="SMART" id="SM00382">
    <property type="entry name" value="AAA"/>
    <property type="match status" value="1"/>
</dbReference>
<evidence type="ECO:0000256" key="1">
    <source>
        <dbReference type="ARBA" id="ARBA00005417"/>
    </source>
</evidence>
<comment type="similarity">
    <text evidence="1">Belongs to the ABC transporter superfamily.</text>
</comment>
<dbReference type="SUPFAM" id="SSF52540">
    <property type="entry name" value="P-loop containing nucleoside triphosphate hydrolases"/>
    <property type="match status" value="1"/>
</dbReference>
<evidence type="ECO:0000256" key="5">
    <source>
        <dbReference type="ARBA" id="ARBA00052482"/>
    </source>
</evidence>
<accession>A0A2P6ME42</accession>
<dbReference type="PANTHER" id="PTHR43117:SF4">
    <property type="entry name" value="OSMOPROTECTANT IMPORT ATP-BINDING PROTEIN OSMV"/>
    <property type="match status" value="1"/>
</dbReference>
<dbReference type="GO" id="GO:0016887">
    <property type="term" value="F:ATP hydrolysis activity"/>
    <property type="evidence" value="ECO:0007669"/>
    <property type="project" value="InterPro"/>
</dbReference>
<dbReference type="Pfam" id="PF00005">
    <property type="entry name" value="ABC_tran"/>
    <property type="match status" value="1"/>
</dbReference>
<proteinExistence type="inferred from homology"/>
<comment type="subunit">
    <text evidence="6">The complex is composed of two ATP-binding proteins (OpuCA), two transmembrane proteins (OpuCB and OpuCD) and a solute-binding protein (OpuCC).</text>
</comment>
<dbReference type="InterPro" id="IPR003593">
    <property type="entry name" value="AAA+_ATPase"/>
</dbReference>
<dbReference type="RefSeq" id="WP_105960042.1">
    <property type="nucleotide sequence ID" value="NZ_PVNS01000014.1"/>
</dbReference>